<name>A0AAF0XYY1_DAUCS</name>
<keyword evidence="2" id="KW-0645">Protease</keyword>
<evidence type="ECO:0000313" key="8">
    <source>
        <dbReference type="Proteomes" id="UP000077755"/>
    </source>
</evidence>
<dbReference type="PANTHER" id="PTHR46915">
    <property type="entry name" value="UBIQUITIN-LIKE PROTEASE 4-RELATED"/>
    <property type="match status" value="1"/>
</dbReference>
<reference evidence="7" key="2">
    <citation type="submission" date="2022-03" db="EMBL/GenBank/DDBJ databases">
        <title>Draft title - Genomic analysis of global carrot germplasm unveils the trajectory of domestication and the origin of high carotenoid orange carrot.</title>
        <authorList>
            <person name="Iorizzo M."/>
            <person name="Ellison S."/>
            <person name="Senalik D."/>
            <person name="Macko-Podgorni A."/>
            <person name="Grzebelus D."/>
            <person name="Bostan H."/>
            <person name="Rolling W."/>
            <person name="Curaba J."/>
            <person name="Simon P."/>
        </authorList>
    </citation>
    <scope>NUCLEOTIDE SEQUENCE</scope>
    <source>
        <tissue evidence="7">Leaf</tissue>
    </source>
</reference>
<evidence type="ECO:0000256" key="3">
    <source>
        <dbReference type="ARBA" id="ARBA00022801"/>
    </source>
</evidence>
<evidence type="ECO:0000256" key="4">
    <source>
        <dbReference type="ARBA" id="ARBA00022807"/>
    </source>
</evidence>
<sequence length="544" mass="62856">MEEERSKKIKLSLDSRGWSKLLDSKDDDGDPPALVVTKTGADLAESDSGESDRLAVELMSDSQLVKSIEKQKNTYASTGSKLPDKGQKIKDVIKKLEMEKERRERNPRKIVKDNNRSDTLSHSQNSSVKAPSIGVKQVAPPSGQSEFGVLFCQKFEKDQANRAAGAFQNQLKALGRCDRLKTRPNGQVSPKEKQSILRSRKNCFQSPGLFSGDGKKKYTSNVAVHTSSSSSDMEENPSRCLSRRNSSKVYPSNNSRPTNVHTVVLLDEESQHVDKIDEEEKVDEGMKGTTIYYPSRDHPDSVEICYTDMECLAPETYLTSTIMNFYIRYLQRAKFTTDDDRGRYHFFTTYFYEKLKVAVQTTKYDMEEMYAKFRRWWKGINLFEKAYIFLPIHENHHWSLVIICIPDKEDECGPILLHLDSLGFHISTSIFENIKRFLKKEWAYLKEKETSSNNPIADRIWNILPQRIEEKVIMVPQQKNDYDCGLFVLFFIQRFIEDAPQRLKKKDIARFGKQWFSPKEASDLRPEIRALLKNMFRESRVIEV</sequence>
<feature type="compositionally biased region" description="Polar residues" evidence="5">
    <location>
        <begin position="117"/>
        <end position="129"/>
    </location>
</feature>
<dbReference type="Pfam" id="PF02902">
    <property type="entry name" value="Peptidase_C48"/>
    <property type="match status" value="1"/>
</dbReference>
<dbReference type="AlphaFoldDB" id="A0AAF0XYY1"/>
<evidence type="ECO:0000256" key="1">
    <source>
        <dbReference type="ARBA" id="ARBA00005234"/>
    </source>
</evidence>
<dbReference type="SUPFAM" id="SSF54001">
    <property type="entry name" value="Cysteine proteinases"/>
    <property type="match status" value="1"/>
</dbReference>
<evidence type="ECO:0000259" key="6">
    <source>
        <dbReference type="PROSITE" id="PS50600"/>
    </source>
</evidence>
<dbReference type="EMBL" id="CP093351">
    <property type="protein sequence ID" value="WOH16525.1"/>
    <property type="molecule type" value="Genomic_DNA"/>
</dbReference>
<dbReference type="InterPro" id="IPR038765">
    <property type="entry name" value="Papain-like_cys_pep_sf"/>
</dbReference>
<dbReference type="GO" id="GO:0008234">
    <property type="term" value="F:cysteine-type peptidase activity"/>
    <property type="evidence" value="ECO:0007669"/>
    <property type="project" value="UniProtKB-KW"/>
</dbReference>
<feature type="compositionally biased region" description="Polar residues" evidence="5">
    <location>
        <begin position="247"/>
        <end position="258"/>
    </location>
</feature>
<feature type="region of interest" description="Disordered" evidence="5">
    <location>
        <begin position="19"/>
        <end position="52"/>
    </location>
</feature>
<dbReference type="Proteomes" id="UP000077755">
    <property type="component" value="Chromosome 9"/>
</dbReference>
<keyword evidence="4" id="KW-0788">Thiol protease</keyword>
<feature type="region of interest" description="Disordered" evidence="5">
    <location>
        <begin position="224"/>
        <end position="258"/>
    </location>
</feature>
<organism evidence="7 8">
    <name type="scientific">Daucus carota subsp. sativus</name>
    <name type="common">Carrot</name>
    <dbReference type="NCBI Taxonomy" id="79200"/>
    <lineage>
        <taxon>Eukaryota</taxon>
        <taxon>Viridiplantae</taxon>
        <taxon>Streptophyta</taxon>
        <taxon>Embryophyta</taxon>
        <taxon>Tracheophyta</taxon>
        <taxon>Spermatophyta</taxon>
        <taxon>Magnoliopsida</taxon>
        <taxon>eudicotyledons</taxon>
        <taxon>Gunneridae</taxon>
        <taxon>Pentapetalae</taxon>
        <taxon>asterids</taxon>
        <taxon>campanulids</taxon>
        <taxon>Apiales</taxon>
        <taxon>Apiaceae</taxon>
        <taxon>Apioideae</taxon>
        <taxon>Scandiceae</taxon>
        <taxon>Daucinae</taxon>
        <taxon>Daucus</taxon>
        <taxon>Daucus sect. Daucus</taxon>
    </lineage>
</organism>
<keyword evidence="3" id="KW-0378">Hydrolase</keyword>
<dbReference type="PROSITE" id="PS50600">
    <property type="entry name" value="ULP_PROTEASE"/>
    <property type="match status" value="1"/>
</dbReference>
<evidence type="ECO:0000256" key="2">
    <source>
        <dbReference type="ARBA" id="ARBA00022670"/>
    </source>
</evidence>
<dbReference type="InterPro" id="IPR003653">
    <property type="entry name" value="Peptidase_C48_C"/>
</dbReference>
<proteinExistence type="inferred from homology"/>
<keyword evidence="8" id="KW-1185">Reference proteome</keyword>
<evidence type="ECO:0000313" key="7">
    <source>
        <dbReference type="EMBL" id="WOH16525.1"/>
    </source>
</evidence>
<feature type="region of interest" description="Disordered" evidence="5">
    <location>
        <begin position="97"/>
        <end position="139"/>
    </location>
</feature>
<feature type="region of interest" description="Disordered" evidence="5">
    <location>
        <begin position="71"/>
        <end position="90"/>
    </location>
</feature>
<dbReference type="Gene3D" id="1.10.418.20">
    <property type="match status" value="1"/>
</dbReference>
<protein>
    <recommendedName>
        <fullName evidence="6">Ubiquitin-like protease family profile domain-containing protein</fullName>
    </recommendedName>
</protein>
<dbReference type="GO" id="GO:0006508">
    <property type="term" value="P:proteolysis"/>
    <property type="evidence" value="ECO:0007669"/>
    <property type="project" value="UniProtKB-KW"/>
</dbReference>
<dbReference type="Gene3D" id="3.30.310.130">
    <property type="entry name" value="Ubiquitin-related"/>
    <property type="match status" value="1"/>
</dbReference>
<comment type="similarity">
    <text evidence="1">Belongs to the peptidase C48 family.</text>
</comment>
<reference evidence="7" key="1">
    <citation type="journal article" date="2016" name="Nat. Genet.">
        <title>A high-quality carrot genome assembly provides new insights into carotenoid accumulation and asterid genome evolution.</title>
        <authorList>
            <person name="Iorizzo M."/>
            <person name="Ellison S."/>
            <person name="Senalik D."/>
            <person name="Zeng P."/>
            <person name="Satapoomin P."/>
            <person name="Huang J."/>
            <person name="Bowman M."/>
            <person name="Iovene M."/>
            <person name="Sanseverino W."/>
            <person name="Cavagnaro P."/>
            <person name="Yildiz M."/>
            <person name="Macko-Podgorni A."/>
            <person name="Moranska E."/>
            <person name="Grzebelus E."/>
            <person name="Grzebelus D."/>
            <person name="Ashrafi H."/>
            <person name="Zheng Z."/>
            <person name="Cheng S."/>
            <person name="Spooner D."/>
            <person name="Van Deynze A."/>
            <person name="Simon P."/>
        </authorList>
    </citation>
    <scope>NUCLEOTIDE SEQUENCE</scope>
    <source>
        <tissue evidence="7">Leaf</tissue>
    </source>
</reference>
<gene>
    <name evidence="7" type="ORF">DCAR_0936080</name>
</gene>
<dbReference type="PANTHER" id="PTHR46915:SF2">
    <property type="entry name" value="UBIQUITIN-LIKE PROTEASE 4"/>
    <property type="match status" value="1"/>
</dbReference>
<feature type="domain" description="Ubiquitin-like protease family profile" evidence="6">
    <location>
        <begin position="302"/>
        <end position="495"/>
    </location>
</feature>
<dbReference type="GO" id="GO:0016926">
    <property type="term" value="P:protein desumoylation"/>
    <property type="evidence" value="ECO:0007669"/>
    <property type="project" value="UniProtKB-ARBA"/>
</dbReference>
<accession>A0AAF0XYY1</accession>
<evidence type="ECO:0000256" key="5">
    <source>
        <dbReference type="SAM" id="MobiDB-lite"/>
    </source>
</evidence>